<evidence type="ECO:0000256" key="1">
    <source>
        <dbReference type="SAM" id="MobiDB-lite"/>
    </source>
</evidence>
<feature type="transmembrane region" description="Helical" evidence="2">
    <location>
        <begin position="215"/>
        <end position="234"/>
    </location>
</feature>
<sequence length="745" mass="83525">MSARHRPVSFRLAGLGKRTRLRARGDPVKPESTGAAAAGLPPLGQAPLQARDQSRPQAGDIIGRQTLFWLLLTYIAILGPLYRQCTSWTLGICAICLVWRVGIYLGKVARPPRPLVSTLAIAAALTLALVAMELGVLNALVNLLVLGYGLKYIEMRERRDVKSLVLVGYFLIGLSLIEHQSLWYSLYLLGVSALNACVLLSLYRERGGIPDTLATGLRLMGLSLPLALVLFVVLPRFPPLWLVPQLKSSQTGLSDTLGFGDIRRLTRSAALAFRASFDGDIPANSSLYWRALVLEDYDGKHWTQSASIKMQQHKARLLATPAADDALGLTRLRKPGPRLDYLVIAEPSRQHWLFALDLAQSQDEILVRLPDYRLYSLQRLEQRRVYRVNSWPSARLGMSLDDAARARNLRLPEHGNPATRALAETFLASYPEPRARLNAMMRYFNQQPFFYTLSPPQVGPQQLDDFLFENRAGFCVHYASALAFMARATGLPARLVTGYQGGEPNPDAGYLSVYQYMAHAWVEVWLDDGGWLRFDPTAMVAPERVAQGFDASFAAADSYLSDNSFSSLRFRTWPWLNALRLSLASIDYYWSLWVLGFDTQHQYRLLTNLLGDVSATRVALLMLLSIGVIGLAIAYSAGLLRFPRDRDPLKLGYDRVCRQLARRGLARHPSDGPETFAARVAMAAPEFGRSFHRFSRNYIGLKYGPDSDNDRSDGKESKRRRQAFTKQAWRLKLRLMLLSPWRGLK</sequence>
<dbReference type="Pfam" id="PF11992">
    <property type="entry name" value="TgpA_N"/>
    <property type="match status" value="1"/>
</dbReference>
<evidence type="ECO:0000256" key="2">
    <source>
        <dbReference type="SAM" id="Phobius"/>
    </source>
</evidence>
<dbReference type="InterPro" id="IPR038765">
    <property type="entry name" value="Papain-like_cys_pep_sf"/>
</dbReference>
<keyword evidence="5" id="KW-1185">Reference proteome</keyword>
<organism evidence="4 5">
    <name type="scientific">Shewanella salipaludis</name>
    <dbReference type="NCBI Taxonomy" id="2723052"/>
    <lineage>
        <taxon>Bacteria</taxon>
        <taxon>Pseudomonadati</taxon>
        <taxon>Pseudomonadota</taxon>
        <taxon>Gammaproteobacteria</taxon>
        <taxon>Alteromonadales</taxon>
        <taxon>Shewanellaceae</taxon>
        <taxon>Shewanella</taxon>
    </lineage>
</organism>
<keyword evidence="2" id="KW-1133">Transmembrane helix</keyword>
<feature type="transmembrane region" description="Helical" evidence="2">
    <location>
        <begin position="61"/>
        <end position="82"/>
    </location>
</feature>
<accession>A0A972FYA3</accession>
<dbReference type="PANTHER" id="PTHR42736:SF1">
    <property type="entry name" value="PROTEIN-GLUTAMINE GAMMA-GLUTAMYLTRANSFERASE"/>
    <property type="match status" value="1"/>
</dbReference>
<evidence type="ECO:0000313" key="5">
    <source>
        <dbReference type="Proteomes" id="UP000737113"/>
    </source>
</evidence>
<feature type="transmembrane region" description="Helical" evidence="2">
    <location>
        <begin position="184"/>
        <end position="203"/>
    </location>
</feature>
<feature type="transmembrane region" description="Helical" evidence="2">
    <location>
        <begin position="88"/>
        <end position="106"/>
    </location>
</feature>
<dbReference type="PANTHER" id="PTHR42736">
    <property type="entry name" value="PROTEIN-GLUTAMINE GAMMA-GLUTAMYLTRANSFERASE"/>
    <property type="match status" value="1"/>
</dbReference>
<feature type="transmembrane region" description="Helical" evidence="2">
    <location>
        <begin position="161"/>
        <end position="177"/>
    </location>
</feature>
<feature type="transmembrane region" description="Helical" evidence="2">
    <location>
        <begin position="118"/>
        <end position="141"/>
    </location>
</feature>
<dbReference type="Pfam" id="PF13559">
    <property type="entry name" value="DUF4129"/>
    <property type="match status" value="1"/>
</dbReference>
<keyword evidence="2" id="KW-0472">Membrane</keyword>
<reference evidence="4" key="1">
    <citation type="submission" date="2020-04" db="EMBL/GenBank/DDBJ databases">
        <title>Description of Shewanella salipaludis sp. nov., isolated from a salt marsh.</title>
        <authorList>
            <person name="Park S."/>
            <person name="Yoon J.-H."/>
        </authorList>
    </citation>
    <scope>NUCLEOTIDE SEQUENCE</scope>
    <source>
        <strain evidence="4">SHSM-M6</strain>
    </source>
</reference>
<dbReference type="InterPro" id="IPR025403">
    <property type="entry name" value="TgpA-like_C"/>
</dbReference>
<dbReference type="SUPFAM" id="SSF54001">
    <property type="entry name" value="Cysteine proteinases"/>
    <property type="match status" value="1"/>
</dbReference>
<dbReference type="InterPro" id="IPR021878">
    <property type="entry name" value="TgpA_N"/>
</dbReference>
<evidence type="ECO:0000313" key="4">
    <source>
        <dbReference type="EMBL" id="NMH63779.1"/>
    </source>
</evidence>
<dbReference type="Pfam" id="PF01841">
    <property type="entry name" value="Transglut_core"/>
    <property type="match status" value="1"/>
</dbReference>
<dbReference type="AlphaFoldDB" id="A0A972FYA3"/>
<proteinExistence type="predicted"/>
<feature type="domain" description="Transglutaminase-like" evidence="3">
    <location>
        <begin position="467"/>
        <end position="538"/>
    </location>
</feature>
<comment type="caution">
    <text evidence="4">The sequence shown here is derived from an EMBL/GenBank/DDBJ whole genome shotgun (WGS) entry which is preliminary data.</text>
</comment>
<dbReference type="InterPro" id="IPR052901">
    <property type="entry name" value="Bact_TGase-like"/>
</dbReference>
<dbReference type="Gene3D" id="3.10.620.30">
    <property type="match status" value="1"/>
</dbReference>
<gene>
    <name evidence="4" type="ORF">HC757_01075</name>
</gene>
<dbReference type="Proteomes" id="UP000737113">
    <property type="component" value="Unassembled WGS sequence"/>
</dbReference>
<protein>
    <submittedName>
        <fullName evidence="4">DUF3488 domain-containing protein</fullName>
    </submittedName>
</protein>
<dbReference type="InterPro" id="IPR002931">
    <property type="entry name" value="Transglutaminase-like"/>
</dbReference>
<evidence type="ECO:0000259" key="3">
    <source>
        <dbReference type="SMART" id="SM00460"/>
    </source>
</evidence>
<dbReference type="SMART" id="SM00460">
    <property type="entry name" value="TGc"/>
    <property type="match status" value="1"/>
</dbReference>
<feature type="region of interest" description="Disordered" evidence="1">
    <location>
        <begin position="23"/>
        <end position="42"/>
    </location>
</feature>
<dbReference type="EMBL" id="JAAXYH010000001">
    <property type="protein sequence ID" value="NMH63779.1"/>
    <property type="molecule type" value="Genomic_DNA"/>
</dbReference>
<name>A0A972FYA3_9GAMM</name>
<feature type="transmembrane region" description="Helical" evidence="2">
    <location>
        <begin position="617"/>
        <end position="640"/>
    </location>
</feature>
<keyword evidence="2" id="KW-0812">Transmembrane</keyword>